<organism evidence="2 3">
    <name type="scientific">Corallococcus interemptor</name>
    <dbReference type="NCBI Taxonomy" id="2316720"/>
    <lineage>
        <taxon>Bacteria</taxon>
        <taxon>Pseudomonadati</taxon>
        <taxon>Myxococcota</taxon>
        <taxon>Myxococcia</taxon>
        <taxon>Myxococcales</taxon>
        <taxon>Cystobacterineae</taxon>
        <taxon>Myxococcaceae</taxon>
        <taxon>Corallococcus</taxon>
    </lineage>
</organism>
<dbReference type="OrthoDB" id="5432786at2"/>
<dbReference type="InterPro" id="IPR001387">
    <property type="entry name" value="Cro/C1-type_HTH"/>
</dbReference>
<proteinExistence type="predicted"/>
<evidence type="ECO:0000259" key="1">
    <source>
        <dbReference type="PROSITE" id="PS50943"/>
    </source>
</evidence>
<accession>A0A3A8QMM1</accession>
<sequence>MKCAHCNGPLEFRREDRLYSECGLDNILLKDAEIGECQVCHARTYVVPHPQVLNASIARTLALKPSLLTGKEIRFLRKHLGYSGVDYAKQVGVSAETVSRWENERLEMGWSNELLLRMTVLMRLRLKSYDAYDNSFEEEPFKNFEGVNKDKNMRGPAGLEFNIHENRWRHGPVIVSNAA</sequence>
<dbReference type="GO" id="GO:0003677">
    <property type="term" value="F:DNA binding"/>
    <property type="evidence" value="ECO:0007669"/>
    <property type="project" value="InterPro"/>
</dbReference>
<reference evidence="3" key="1">
    <citation type="submission" date="2018-09" db="EMBL/GenBank/DDBJ databases">
        <authorList>
            <person name="Livingstone P.G."/>
            <person name="Whitworth D.E."/>
        </authorList>
    </citation>
    <scope>NUCLEOTIDE SEQUENCE [LARGE SCALE GENOMIC DNA]</scope>
    <source>
        <strain evidence="3">AB047A</strain>
    </source>
</reference>
<dbReference type="RefSeq" id="WP_121770108.1">
    <property type="nucleotide sequence ID" value="NZ_RAWM01000036.1"/>
</dbReference>
<dbReference type="Proteomes" id="UP000282656">
    <property type="component" value="Unassembled WGS sequence"/>
</dbReference>
<comment type="caution">
    <text evidence="2">The sequence shown here is derived from an EMBL/GenBank/DDBJ whole genome shotgun (WGS) entry which is preliminary data.</text>
</comment>
<gene>
    <name evidence="2" type="ORF">D7X96_15945</name>
</gene>
<dbReference type="CDD" id="cd00093">
    <property type="entry name" value="HTH_XRE"/>
    <property type="match status" value="1"/>
</dbReference>
<dbReference type="InterPro" id="IPR010982">
    <property type="entry name" value="Lambda_DNA-bd_dom_sf"/>
</dbReference>
<dbReference type="AlphaFoldDB" id="A0A3A8QMM1"/>
<dbReference type="PROSITE" id="PS50943">
    <property type="entry name" value="HTH_CROC1"/>
    <property type="match status" value="1"/>
</dbReference>
<evidence type="ECO:0000313" key="2">
    <source>
        <dbReference type="EMBL" id="RKH69071.1"/>
    </source>
</evidence>
<name>A0A3A8QMM1_9BACT</name>
<evidence type="ECO:0000313" key="3">
    <source>
        <dbReference type="Proteomes" id="UP000282656"/>
    </source>
</evidence>
<dbReference type="Pfam" id="PF01381">
    <property type="entry name" value="HTH_3"/>
    <property type="match status" value="1"/>
</dbReference>
<keyword evidence="3" id="KW-1185">Reference proteome</keyword>
<protein>
    <submittedName>
        <fullName evidence="2">Helix-turn-helix domain-containing protein</fullName>
    </submittedName>
</protein>
<dbReference type="Gene3D" id="1.10.260.40">
    <property type="entry name" value="lambda repressor-like DNA-binding domains"/>
    <property type="match status" value="1"/>
</dbReference>
<feature type="domain" description="HTH cro/C1-type" evidence="1">
    <location>
        <begin position="73"/>
        <end position="105"/>
    </location>
</feature>
<dbReference type="EMBL" id="RAWM01000036">
    <property type="protein sequence ID" value="RKH69071.1"/>
    <property type="molecule type" value="Genomic_DNA"/>
</dbReference>
<dbReference type="SUPFAM" id="SSF47413">
    <property type="entry name" value="lambda repressor-like DNA-binding domains"/>
    <property type="match status" value="1"/>
</dbReference>